<dbReference type="Pfam" id="PF00657">
    <property type="entry name" value="Lipase_GDSL"/>
    <property type="match status" value="1"/>
</dbReference>
<dbReference type="GO" id="GO:0006629">
    <property type="term" value="P:lipid metabolic process"/>
    <property type="evidence" value="ECO:0007669"/>
    <property type="project" value="InterPro"/>
</dbReference>
<dbReference type="STRING" id="682795.AciX8_3768"/>
<dbReference type="InterPro" id="IPR008265">
    <property type="entry name" value="Lipase_GDSL_AS"/>
</dbReference>
<evidence type="ECO:0000256" key="2">
    <source>
        <dbReference type="SAM" id="SignalP"/>
    </source>
</evidence>
<dbReference type="PANTHER" id="PTHR45642:SF139">
    <property type="entry name" value="SGNH HYDROLASE-TYPE ESTERASE DOMAIN-CONTAINING PROTEIN"/>
    <property type="match status" value="1"/>
</dbReference>
<name>G8P0G4_GRAMM</name>
<dbReference type="OrthoDB" id="5292073at2"/>
<dbReference type="InterPro" id="IPR001087">
    <property type="entry name" value="GDSL"/>
</dbReference>
<dbReference type="InterPro" id="IPR036514">
    <property type="entry name" value="SGNH_hydro_sf"/>
</dbReference>
<dbReference type="SUPFAM" id="SSF52266">
    <property type="entry name" value="SGNH hydrolase"/>
    <property type="match status" value="1"/>
</dbReference>
<evidence type="ECO:0000313" key="4">
    <source>
        <dbReference type="Proteomes" id="UP000007113"/>
    </source>
</evidence>
<gene>
    <name evidence="3" type="ordered locus">AciX8_3768</name>
</gene>
<reference evidence="3 4" key="1">
    <citation type="submission" date="2011-11" db="EMBL/GenBank/DDBJ databases">
        <title>Complete sequence of Granulicella mallensis MP5ACTX8.</title>
        <authorList>
            <consortium name="US DOE Joint Genome Institute"/>
            <person name="Lucas S."/>
            <person name="Copeland A."/>
            <person name="Lapidus A."/>
            <person name="Cheng J.-F."/>
            <person name="Goodwin L."/>
            <person name="Pitluck S."/>
            <person name="Peters L."/>
            <person name="Lu M."/>
            <person name="Detter J.C."/>
            <person name="Han C."/>
            <person name="Tapia R."/>
            <person name="Land M."/>
            <person name="Hauser L."/>
            <person name="Kyrpides N."/>
            <person name="Ivanova N."/>
            <person name="Mikhailova N."/>
            <person name="Pagani I."/>
            <person name="Rawat S."/>
            <person name="Mannisto M."/>
            <person name="Haggblom M."/>
            <person name="Woyke T."/>
        </authorList>
    </citation>
    <scope>NUCLEOTIDE SEQUENCE [LARGE SCALE GENOMIC DNA]</scope>
    <source>
        <strain evidence="4">ATCC BAA-1857 / DSM 23137 / MP5ACTX8</strain>
    </source>
</reference>
<protein>
    <submittedName>
        <fullName evidence="3">Lipolytic protein G-D-S-L family</fullName>
    </submittedName>
</protein>
<dbReference type="eggNOG" id="COG3240">
    <property type="taxonomic scope" value="Bacteria"/>
</dbReference>
<keyword evidence="1 2" id="KW-0732">Signal</keyword>
<proteinExistence type="predicted"/>
<accession>G8P0G4</accession>
<dbReference type="HOGENOM" id="CLU_015101_3_0_0"/>
<dbReference type="EMBL" id="CP003130">
    <property type="protein sequence ID" value="AEU38052.1"/>
    <property type="molecule type" value="Genomic_DNA"/>
</dbReference>
<evidence type="ECO:0000256" key="1">
    <source>
        <dbReference type="ARBA" id="ARBA00022729"/>
    </source>
</evidence>
<keyword evidence="4" id="KW-1185">Reference proteome</keyword>
<dbReference type="CDD" id="cd01847">
    <property type="entry name" value="Triacylglycerol_lipase_like"/>
    <property type="match status" value="1"/>
</dbReference>
<dbReference type="KEGG" id="gma:AciX8_3768"/>
<dbReference type="Gene3D" id="3.40.50.1110">
    <property type="entry name" value="SGNH hydrolase"/>
    <property type="match status" value="1"/>
</dbReference>
<dbReference type="InterPro" id="IPR050592">
    <property type="entry name" value="GDSL_lipolytic_enzyme"/>
</dbReference>
<feature type="chain" id="PRO_5003512541" evidence="2">
    <location>
        <begin position="37"/>
        <end position="377"/>
    </location>
</feature>
<dbReference type="PANTHER" id="PTHR45642">
    <property type="entry name" value="GDSL ESTERASE/LIPASE EXL3"/>
    <property type="match status" value="1"/>
</dbReference>
<dbReference type="AlphaFoldDB" id="G8P0G4"/>
<organism evidence="3 4">
    <name type="scientific">Granulicella mallensis (strain ATCC BAA-1857 / DSM 23137 / MP5ACTX8)</name>
    <dbReference type="NCBI Taxonomy" id="682795"/>
    <lineage>
        <taxon>Bacteria</taxon>
        <taxon>Pseudomonadati</taxon>
        <taxon>Acidobacteriota</taxon>
        <taxon>Terriglobia</taxon>
        <taxon>Terriglobales</taxon>
        <taxon>Acidobacteriaceae</taxon>
        <taxon>Granulicella</taxon>
    </lineage>
</organism>
<dbReference type="RefSeq" id="WP_014266925.1">
    <property type="nucleotide sequence ID" value="NC_016631.1"/>
</dbReference>
<evidence type="ECO:0000313" key="3">
    <source>
        <dbReference type="EMBL" id="AEU38052.1"/>
    </source>
</evidence>
<dbReference type="GO" id="GO:0016298">
    <property type="term" value="F:lipase activity"/>
    <property type="evidence" value="ECO:0007669"/>
    <property type="project" value="InterPro"/>
</dbReference>
<dbReference type="PROSITE" id="PS01098">
    <property type="entry name" value="LIPASE_GDSL_SER"/>
    <property type="match status" value="1"/>
</dbReference>
<sequence length="377" mass="39727" precursor="true">MKYQKTVTKSTPPHRAMLSIAAILIATVLSSTSLHAACQFDSTARTPPGGAKLQVVAFGDSLLDTGTYQQFAKAKFDGGEFTTNPSKVYVQDIACTYGDVLLPAFQGGFGEPLKPSGGLDYAEGGSRVALQPGINHAAAGTPNADFSEETTIPVTEQLNRYLSEHQRFHPNQLVIINGGANDIFFNLAVAEQVGTPAALQAAEQAIAQSALDLADVVEVVIAKGATHVVLMSLPDIGTTPQGVSSADHGQSLTQISQLFNSTLLGQLKSKNQLDKIVVLDSFGIIDNVVANFQEFGFKVSNTGMACNLEAQIGKATALSLQNPTFFGESLFCSPATFTTPDAAESFMFADTVHPSAHLSAIFAKAAELQIESSGLVR</sequence>
<dbReference type="Proteomes" id="UP000007113">
    <property type="component" value="Chromosome"/>
</dbReference>
<feature type="signal peptide" evidence="2">
    <location>
        <begin position="1"/>
        <end position="36"/>
    </location>
</feature>